<dbReference type="InterPro" id="IPR036390">
    <property type="entry name" value="WH_DNA-bd_sf"/>
</dbReference>
<proteinExistence type="predicted"/>
<feature type="domain" description="DUF7344" evidence="2">
    <location>
        <begin position="30"/>
        <end position="106"/>
    </location>
</feature>
<sequence>MGGSEKNAGKRDSAEAGEPSPRFAQDEFYRALASCHRRRLLYYLFDNNDCTIEELTSVLSGWEATTSGAMQTTTDRSKLRLGLVHSHLPQLAEIGLIDYDMDEGTVKLEPLHPQVELIIEQSIEAEQLVESE</sequence>
<dbReference type="InterPro" id="IPR036388">
    <property type="entry name" value="WH-like_DNA-bd_sf"/>
</dbReference>
<accession>A0ABD6E4E8</accession>
<dbReference type="AlphaFoldDB" id="A0ABD6E4E8"/>
<protein>
    <submittedName>
        <fullName evidence="3">ArsR family transcriptional regulator</fullName>
    </submittedName>
</protein>
<dbReference type="RefSeq" id="WP_256309198.1">
    <property type="nucleotide sequence ID" value="NZ_JANHAW010000004.1"/>
</dbReference>
<dbReference type="Proteomes" id="UP001597092">
    <property type="component" value="Unassembled WGS sequence"/>
</dbReference>
<dbReference type="Pfam" id="PF24035">
    <property type="entry name" value="DUF7344"/>
    <property type="match status" value="1"/>
</dbReference>
<evidence type="ECO:0000256" key="1">
    <source>
        <dbReference type="SAM" id="MobiDB-lite"/>
    </source>
</evidence>
<evidence type="ECO:0000313" key="4">
    <source>
        <dbReference type="Proteomes" id="UP001597092"/>
    </source>
</evidence>
<name>A0ABD6E4E8_9EURY</name>
<evidence type="ECO:0000259" key="2">
    <source>
        <dbReference type="Pfam" id="PF24035"/>
    </source>
</evidence>
<organism evidence="3 4">
    <name type="scientific">Halobellus litoreus</name>
    <dbReference type="NCBI Taxonomy" id="755310"/>
    <lineage>
        <taxon>Archaea</taxon>
        <taxon>Methanobacteriati</taxon>
        <taxon>Methanobacteriota</taxon>
        <taxon>Stenosarchaea group</taxon>
        <taxon>Halobacteria</taxon>
        <taxon>Halobacteriales</taxon>
        <taxon>Haloferacaceae</taxon>
        <taxon>Halobellus</taxon>
    </lineage>
</organism>
<evidence type="ECO:0000313" key="3">
    <source>
        <dbReference type="EMBL" id="MFD1687476.1"/>
    </source>
</evidence>
<comment type="caution">
    <text evidence="3">The sequence shown here is derived from an EMBL/GenBank/DDBJ whole genome shotgun (WGS) entry which is preliminary data.</text>
</comment>
<gene>
    <name evidence="3" type="ORF">ACFSAS_17930</name>
</gene>
<dbReference type="Gene3D" id="1.10.10.10">
    <property type="entry name" value="Winged helix-like DNA-binding domain superfamily/Winged helix DNA-binding domain"/>
    <property type="match status" value="1"/>
</dbReference>
<dbReference type="SUPFAM" id="SSF46785">
    <property type="entry name" value="Winged helix' DNA-binding domain"/>
    <property type="match status" value="1"/>
</dbReference>
<keyword evidence="4" id="KW-1185">Reference proteome</keyword>
<reference evidence="3 4" key="1">
    <citation type="journal article" date="2019" name="Int. J. Syst. Evol. Microbiol.">
        <title>The Global Catalogue of Microorganisms (GCM) 10K type strain sequencing project: providing services to taxonomists for standard genome sequencing and annotation.</title>
        <authorList>
            <consortium name="The Broad Institute Genomics Platform"/>
            <consortium name="The Broad Institute Genome Sequencing Center for Infectious Disease"/>
            <person name="Wu L."/>
            <person name="Ma J."/>
        </authorList>
    </citation>
    <scope>NUCLEOTIDE SEQUENCE [LARGE SCALE GENOMIC DNA]</scope>
    <source>
        <strain evidence="3 4">CGMCC 1.10387</strain>
    </source>
</reference>
<dbReference type="EMBL" id="JBHUDP010000013">
    <property type="protein sequence ID" value="MFD1687476.1"/>
    <property type="molecule type" value="Genomic_DNA"/>
</dbReference>
<feature type="region of interest" description="Disordered" evidence="1">
    <location>
        <begin position="1"/>
        <end position="21"/>
    </location>
</feature>
<dbReference type="InterPro" id="IPR055768">
    <property type="entry name" value="DUF7344"/>
</dbReference>